<accession>Q0UA44</accession>
<dbReference type="AlphaFoldDB" id="Q0UA44"/>
<dbReference type="RefSeq" id="XP_001801614.1">
    <property type="nucleotide sequence ID" value="XM_001801562.1"/>
</dbReference>
<name>Q0UA44_PHANO</name>
<dbReference type="EMBL" id="CH445343">
    <property type="protein sequence ID" value="EAT81078.1"/>
    <property type="molecule type" value="Genomic_DNA"/>
</dbReference>
<dbReference type="GeneID" id="5978522"/>
<dbReference type="KEGG" id="pno:SNOG_11370"/>
<sequence>MAGHTRRPNYNMHFLNGINSVSPDRVETLNNDYRKGDKYHCWELADFEVDESNLLCLQDI</sequence>
<dbReference type="Proteomes" id="UP000001055">
    <property type="component" value="Unassembled WGS sequence"/>
</dbReference>
<evidence type="ECO:0000313" key="1">
    <source>
        <dbReference type="EMBL" id="EAT81078.1"/>
    </source>
</evidence>
<protein>
    <submittedName>
        <fullName evidence="1">Uncharacterized protein</fullName>
    </submittedName>
</protein>
<proteinExistence type="predicted"/>
<organism evidence="1 2">
    <name type="scientific">Phaeosphaeria nodorum (strain SN15 / ATCC MYA-4574 / FGSC 10173)</name>
    <name type="common">Glume blotch fungus</name>
    <name type="synonym">Parastagonospora nodorum</name>
    <dbReference type="NCBI Taxonomy" id="321614"/>
    <lineage>
        <taxon>Eukaryota</taxon>
        <taxon>Fungi</taxon>
        <taxon>Dikarya</taxon>
        <taxon>Ascomycota</taxon>
        <taxon>Pezizomycotina</taxon>
        <taxon>Dothideomycetes</taxon>
        <taxon>Pleosporomycetidae</taxon>
        <taxon>Pleosporales</taxon>
        <taxon>Pleosporineae</taxon>
        <taxon>Phaeosphaeriaceae</taxon>
        <taxon>Parastagonospora</taxon>
    </lineage>
</organism>
<dbReference type="InParanoid" id="Q0UA44"/>
<evidence type="ECO:0000313" key="2">
    <source>
        <dbReference type="Proteomes" id="UP000001055"/>
    </source>
</evidence>
<reference evidence="2" key="1">
    <citation type="journal article" date="2007" name="Plant Cell">
        <title>Dothideomycete-plant interactions illuminated by genome sequencing and EST analysis of the wheat pathogen Stagonospora nodorum.</title>
        <authorList>
            <person name="Hane J.K."/>
            <person name="Lowe R.G."/>
            <person name="Solomon P.S."/>
            <person name="Tan K.C."/>
            <person name="Schoch C.L."/>
            <person name="Spatafora J.W."/>
            <person name="Crous P.W."/>
            <person name="Kodira C."/>
            <person name="Birren B.W."/>
            <person name="Galagan J.E."/>
            <person name="Torriani S.F."/>
            <person name="McDonald B.A."/>
            <person name="Oliver R.P."/>
        </authorList>
    </citation>
    <scope>NUCLEOTIDE SEQUENCE [LARGE SCALE GENOMIC DNA]</scope>
    <source>
        <strain evidence="2">SN15 / ATCC MYA-4574 / FGSC 10173</strain>
    </source>
</reference>
<gene>
    <name evidence="1" type="ORF">SNOG_11370</name>
</gene>